<dbReference type="InterPro" id="IPR047589">
    <property type="entry name" value="DUF11_rpt"/>
</dbReference>
<dbReference type="Proteomes" id="UP000242224">
    <property type="component" value="Unassembled WGS sequence"/>
</dbReference>
<dbReference type="SUPFAM" id="SSF56935">
    <property type="entry name" value="Porins"/>
    <property type="match status" value="1"/>
</dbReference>
<feature type="domain" description="DUF11" evidence="2">
    <location>
        <begin position="587"/>
        <end position="693"/>
    </location>
</feature>
<sequence length="1907" mass="205269">MRGCPSIFPFRSLRVVALLGFAISPFLSSSSHGASVPAETLIRNQAEATYFDPSLGIEATVYSNTVEAIVGAVPALSLTGLSELILSRGAIGQYYFDLENTGNTPIEALLAIADTENAALIQNARLVRDLDGNGRIDPTDPVVSVSDALALEPGDRAGFIYEFRISSAAQAGATLASVLSATGIAGDETLSISAQGVTRLTEASLEIEKEQAVAAGETADRLTYTLRLRNNSDAPVAAYDEIDGQPLRIDGVQRAGVLLRDEIPLNTVFAAPVTGGGMEALYHIAGDEPHDYVTALPRDLSTIDAVAFFFAGDYAPGKSSDPAFEVSLNTALGDVTVENTARVSVSPDLSVASNETVHQRDTDAEASLRFVDPVTGDDMTSGEPGKDTRLALFAGACNSTAAIDKIEITLVSRRTGDSETVTATETGANTGIFTTADVVLAEMVAVRAGDGVMATTKGDEILAFADCGAGRISDTLPVVPGNFLFNSVTNAPIEGVAVTLIDAETGALKGMTVTDRQGFFALPPVSEGAYAYRLVGADGWTYPSVRADFPGYGRLVTEAGFGESFAHEGGTPAPSDIPADPYYAVPLSLAKQAERDQVGTGEILTYTLTLTNNMYQAIMYTRLLDDLPRGVTYVEGSARYDGEEIADPQRDATGDLTFDLGTLEPLDTTVLTYAVRFSAAAREGRNVNTALFSGYQAGTGTLRSSEAARAVVELSNAGGVFAREGTVIGSVFLDCDGNGIRGDATEPGVPGVRIVTDQGLSVVTDIDGKYSLFGLSPVNHAFLVQPETLPVGTEVKITRTNDLGAGGSRLIPLRKGEMRAEHFALEACSPEALAEVEARRAWFEENAATEALTAADLPLVGRRAPTRSARTEAGIATKTQLSPEKLAREAEARDEAQLVQKAREIQRRAPLAQLLRGLDNKAGFIELEEGTTLTRSTTNIRVKANMALTLALLVNGREIEASRIGERASLESRDIQALEFVAVDLRGGDNILTLIGRDPFGIERERVEMTVTAPGAPARIEIVAPETASADPTTPFPVVLRLLDARGRAVPASAVVTLDARRAIWDVTDIRPDTPGIQAFIDNGEATFNVIAPQVSGPDRLSVRASFDAASVSVDFTPNLDERIMIGVIEGAVNLGGSGKGEFIAADKISGFEDTTTGLRGSLYLKGAIKGDALLTLRYNSDRDTEARLFRDIRGDEYYPVYGDRSERGYDAQSASNLYVKVEKGRSYVLYGDIDIAPESPAFKLGATNRVVTGGKAYWANERTSVSVFAANVKAEQRIVEIAGRGVSGPYTIDLKGYVDGSERVEILVRDEDGGDVISAEPMRRGTDYLLNFFSNTITFDTPVHQFDEFGNPVSIRVTYEVEAENAERYWLYGGEVNHALTERTKIGARIVNADAKKGTDARMRLAAAYVTHEAKNGGRWEAEIARSEDQDGETGKAARVAYERKTETSRFQAEAIYTDKSFKAPGAIAAAGRTQLRASYSETLSADSAISVAGEAIYDRTNKTSLHRLEVLYDYQVSPQLGLEIGAEYERRKAGGETDETTSVLLGADWSPKHRENTNIAARLRYPVSGEGDPTLTLSMVSEPKPGWRAYKKSEMTFGDGIVTTRDSLGFDYRLNEWLHGTFDLSRNAGDPATTYTQGLNGVWKRDDLTTFTASIEHSRELETSKAKLTSVALGAKWEAEDQSWVGDADLDATFEPEGATYYASLGLAGKINDDLTVLGRTRVALDKRDGQDHRRIRTRVGLAYRPMENPRLEVLAWYENRIEKRDSESRTHMWSVDASYEASADLRLNGKYAGQHQSYRNAGSVSADALTQLVQGGLNYEFGGDRFQIGLNASHLWDDTGSTSSGFGAEIGFVPTKGTLIALGYNRMQGRVANQSQLHQDGFYLRFTLLLDNSLWDRLDGFLGN</sequence>
<dbReference type="Gene3D" id="2.60.40.10">
    <property type="entry name" value="Immunoglobulins"/>
    <property type="match status" value="1"/>
</dbReference>
<reference evidence="3 4" key="1">
    <citation type="submission" date="2016-11" db="EMBL/GenBank/DDBJ databases">
        <title>A multilocus sequence analysis scheme for characterization of bacteria in the genus Thioclava.</title>
        <authorList>
            <person name="Liu Y."/>
            <person name="Shao Z."/>
        </authorList>
    </citation>
    <scope>NUCLEOTIDE SEQUENCE [LARGE SCALE GENOMIC DNA]</scope>
    <source>
        <strain evidence="3 4">11.10-0-13</strain>
    </source>
</reference>
<name>A0ABX3MLD9_9RHOB</name>
<evidence type="ECO:0000313" key="4">
    <source>
        <dbReference type="Proteomes" id="UP000242224"/>
    </source>
</evidence>
<feature type="chain" id="PRO_5046247126" description="DUF11 domain-containing protein" evidence="1">
    <location>
        <begin position="34"/>
        <end position="1907"/>
    </location>
</feature>
<evidence type="ECO:0000256" key="1">
    <source>
        <dbReference type="SAM" id="SignalP"/>
    </source>
</evidence>
<organism evidence="3 4">
    <name type="scientific">Thioclava marina</name>
    <dbReference type="NCBI Taxonomy" id="1915077"/>
    <lineage>
        <taxon>Bacteria</taxon>
        <taxon>Pseudomonadati</taxon>
        <taxon>Pseudomonadota</taxon>
        <taxon>Alphaproteobacteria</taxon>
        <taxon>Rhodobacterales</taxon>
        <taxon>Paracoccaceae</taxon>
        <taxon>Thioclava</taxon>
    </lineage>
</organism>
<dbReference type="PANTHER" id="PTHR34819">
    <property type="entry name" value="LARGE CYSTEINE-RICH PERIPLASMIC PROTEIN OMCB"/>
    <property type="match status" value="1"/>
</dbReference>
<protein>
    <recommendedName>
        <fullName evidence="2">DUF11 domain-containing protein</fullName>
    </recommendedName>
</protein>
<dbReference type="Pfam" id="PF01345">
    <property type="entry name" value="DUF11"/>
    <property type="match status" value="1"/>
</dbReference>
<dbReference type="InterPro" id="IPR013783">
    <property type="entry name" value="Ig-like_fold"/>
</dbReference>
<dbReference type="NCBIfam" id="TIGR01451">
    <property type="entry name" value="B_ant_repeat"/>
    <property type="match status" value="1"/>
</dbReference>
<dbReference type="SUPFAM" id="SSF49478">
    <property type="entry name" value="Cna protein B-type domain"/>
    <property type="match status" value="1"/>
</dbReference>
<keyword evidence="4" id="KW-1185">Reference proteome</keyword>
<feature type="signal peptide" evidence="1">
    <location>
        <begin position="1"/>
        <end position="33"/>
    </location>
</feature>
<dbReference type="RefSeq" id="WP_078575331.1">
    <property type="nucleotide sequence ID" value="NZ_MPZS01000004.1"/>
</dbReference>
<keyword evidence="1" id="KW-0732">Signal</keyword>
<evidence type="ECO:0000259" key="2">
    <source>
        <dbReference type="Pfam" id="PF01345"/>
    </source>
</evidence>
<evidence type="ECO:0000313" key="3">
    <source>
        <dbReference type="EMBL" id="OOY10908.1"/>
    </source>
</evidence>
<dbReference type="EMBL" id="MPZS01000004">
    <property type="protein sequence ID" value="OOY10908.1"/>
    <property type="molecule type" value="Genomic_DNA"/>
</dbReference>
<comment type="caution">
    <text evidence="3">The sequence shown here is derived from an EMBL/GenBank/DDBJ whole genome shotgun (WGS) entry which is preliminary data.</text>
</comment>
<gene>
    <name evidence="3" type="ORF">BMG00_17280</name>
</gene>
<accession>A0ABX3MLD9</accession>
<dbReference type="InterPro" id="IPR001434">
    <property type="entry name" value="OmcB-like_DUF11"/>
</dbReference>
<proteinExistence type="predicted"/>
<dbReference type="InterPro" id="IPR051172">
    <property type="entry name" value="Chlamydia_OmcB"/>
</dbReference>